<evidence type="ECO:0000256" key="5">
    <source>
        <dbReference type="RuleBase" id="RU363094"/>
    </source>
</evidence>
<protein>
    <recommendedName>
        <fullName evidence="5">[Ribosomal protein bS18]-alanine N-acetyltransferase</fullName>
        <ecNumber evidence="5">2.3.1.266</ecNumber>
    </recommendedName>
</protein>
<dbReference type="Pfam" id="PF00583">
    <property type="entry name" value="Acetyltransf_1"/>
    <property type="match status" value="1"/>
</dbReference>
<dbReference type="InterPro" id="IPR000182">
    <property type="entry name" value="GNAT_dom"/>
</dbReference>
<dbReference type="InterPro" id="IPR050680">
    <property type="entry name" value="YpeA/RimI_acetyltransf"/>
</dbReference>
<dbReference type="InterPro" id="IPR006464">
    <property type="entry name" value="AcTrfase_RimI/Ard1"/>
</dbReference>
<dbReference type="SUPFAM" id="SSF55729">
    <property type="entry name" value="Acyl-CoA N-acyltransferases (Nat)"/>
    <property type="match status" value="1"/>
</dbReference>
<comment type="catalytic activity">
    <reaction evidence="5">
        <text>N-terminal L-alanyl-[ribosomal protein bS18] + acetyl-CoA = N-terminal N(alpha)-acetyl-L-alanyl-[ribosomal protein bS18] + CoA + H(+)</text>
        <dbReference type="Rhea" id="RHEA:43756"/>
        <dbReference type="Rhea" id="RHEA-COMP:10676"/>
        <dbReference type="Rhea" id="RHEA-COMP:10677"/>
        <dbReference type="ChEBI" id="CHEBI:15378"/>
        <dbReference type="ChEBI" id="CHEBI:57287"/>
        <dbReference type="ChEBI" id="CHEBI:57288"/>
        <dbReference type="ChEBI" id="CHEBI:64718"/>
        <dbReference type="ChEBI" id="CHEBI:83683"/>
        <dbReference type="EC" id="2.3.1.266"/>
    </reaction>
</comment>
<keyword evidence="3 7" id="KW-0808">Transferase</keyword>
<evidence type="ECO:0000313" key="8">
    <source>
        <dbReference type="Proteomes" id="UP000295504"/>
    </source>
</evidence>
<dbReference type="EC" id="2.3.1.266" evidence="5"/>
<dbReference type="NCBIfam" id="TIGR01575">
    <property type="entry name" value="rimI"/>
    <property type="match status" value="1"/>
</dbReference>
<dbReference type="GO" id="GO:0005737">
    <property type="term" value="C:cytoplasm"/>
    <property type="evidence" value="ECO:0007669"/>
    <property type="project" value="UniProtKB-SubCell"/>
</dbReference>
<evidence type="ECO:0000256" key="1">
    <source>
        <dbReference type="ARBA" id="ARBA00005395"/>
    </source>
</evidence>
<name>A0A4R2TW43_9FIRM</name>
<keyword evidence="7" id="KW-0687">Ribonucleoprotein</keyword>
<comment type="similarity">
    <text evidence="1 5">Belongs to the acetyltransferase family. RimI subfamily.</text>
</comment>
<dbReference type="PROSITE" id="PS51186">
    <property type="entry name" value="GNAT"/>
    <property type="match status" value="1"/>
</dbReference>
<dbReference type="GO" id="GO:0005840">
    <property type="term" value="C:ribosome"/>
    <property type="evidence" value="ECO:0007669"/>
    <property type="project" value="UniProtKB-KW"/>
</dbReference>
<dbReference type="InterPro" id="IPR016181">
    <property type="entry name" value="Acyl_CoA_acyltransferase"/>
</dbReference>
<gene>
    <name evidence="7" type="ORF">EDD79_102237</name>
</gene>
<dbReference type="CDD" id="cd04301">
    <property type="entry name" value="NAT_SF"/>
    <property type="match status" value="1"/>
</dbReference>
<dbReference type="AlphaFoldDB" id="A0A4R2TW43"/>
<keyword evidence="8" id="KW-1185">Reference proteome</keyword>
<organism evidence="7 8">
    <name type="scientific">Serpentinicella alkaliphila</name>
    <dbReference type="NCBI Taxonomy" id="1734049"/>
    <lineage>
        <taxon>Bacteria</taxon>
        <taxon>Bacillati</taxon>
        <taxon>Bacillota</taxon>
        <taxon>Clostridia</taxon>
        <taxon>Peptostreptococcales</taxon>
        <taxon>Natronincolaceae</taxon>
        <taxon>Serpentinicella</taxon>
    </lineage>
</organism>
<keyword evidence="4" id="KW-0012">Acyltransferase</keyword>
<dbReference type="Gene3D" id="3.40.630.30">
    <property type="match status" value="1"/>
</dbReference>
<evidence type="ECO:0000256" key="3">
    <source>
        <dbReference type="ARBA" id="ARBA00022679"/>
    </source>
</evidence>
<evidence type="ECO:0000313" key="7">
    <source>
        <dbReference type="EMBL" id="TCQ01839.1"/>
    </source>
</evidence>
<evidence type="ECO:0000256" key="4">
    <source>
        <dbReference type="ARBA" id="ARBA00023315"/>
    </source>
</evidence>
<dbReference type="RefSeq" id="WP_165913699.1">
    <property type="nucleotide sequence ID" value="NZ_CP058648.1"/>
</dbReference>
<comment type="subcellular location">
    <subcellularLocation>
        <location evidence="5">Cytoplasm</location>
    </subcellularLocation>
</comment>
<proteinExistence type="inferred from homology"/>
<comment type="function">
    <text evidence="5">Acetylates the N-terminal alanine of ribosomal protein bS18.</text>
</comment>
<dbReference type="PANTHER" id="PTHR43420">
    <property type="entry name" value="ACETYLTRANSFERASE"/>
    <property type="match status" value="1"/>
</dbReference>
<dbReference type="EMBL" id="SLYC01000022">
    <property type="protein sequence ID" value="TCQ01839.1"/>
    <property type="molecule type" value="Genomic_DNA"/>
</dbReference>
<evidence type="ECO:0000259" key="6">
    <source>
        <dbReference type="PROSITE" id="PS51186"/>
    </source>
</evidence>
<dbReference type="Proteomes" id="UP000295504">
    <property type="component" value="Unassembled WGS sequence"/>
</dbReference>
<comment type="caution">
    <text evidence="7">The sequence shown here is derived from an EMBL/GenBank/DDBJ whole genome shotgun (WGS) entry which is preliminary data.</text>
</comment>
<keyword evidence="7" id="KW-0689">Ribosomal protein</keyword>
<sequence>MKDRVNIRPMVLDDIEQVVEIEKLCFAIPWTFHAFNQELRENKLAIYFAAEQDDKILGYGGAWQVLDEFHITNIAVHPHFRGLSIGREIVERIIKVAYEKQIKNITLEVRKSNIVAQNLYKDLGFKLGGIRKEYYDDNREDAFIMWKEL</sequence>
<keyword evidence="2 5" id="KW-0963">Cytoplasm</keyword>
<accession>A0A4R2TW43</accession>
<reference evidence="7 8" key="1">
    <citation type="submission" date="2019-03" db="EMBL/GenBank/DDBJ databases">
        <title>Genomic Encyclopedia of Type Strains, Phase IV (KMG-IV): sequencing the most valuable type-strain genomes for metagenomic binning, comparative biology and taxonomic classification.</title>
        <authorList>
            <person name="Goeker M."/>
        </authorList>
    </citation>
    <scope>NUCLEOTIDE SEQUENCE [LARGE SCALE GENOMIC DNA]</scope>
    <source>
        <strain evidence="7 8">DSM 100013</strain>
    </source>
</reference>
<dbReference type="PANTHER" id="PTHR43420:SF44">
    <property type="entry name" value="ACETYLTRANSFERASE YPEA"/>
    <property type="match status" value="1"/>
</dbReference>
<feature type="domain" description="N-acetyltransferase" evidence="6">
    <location>
        <begin position="5"/>
        <end position="149"/>
    </location>
</feature>
<evidence type="ECO:0000256" key="2">
    <source>
        <dbReference type="ARBA" id="ARBA00022490"/>
    </source>
</evidence>
<dbReference type="GO" id="GO:0008999">
    <property type="term" value="F:protein-N-terminal-alanine acetyltransferase activity"/>
    <property type="evidence" value="ECO:0007669"/>
    <property type="project" value="UniProtKB-EC"/>
</dbReference>